<dbReference type="PROSITE" id="PS50808">
    <property type="entry name" value="ZF_BED"/>
    <property type="match status" value="1"/>
</dbReference>
<dbReference type="EMBL" id="RWGY01000009">
    <property type="protein sequence ID" value="TVU34001.1"/>
    <property type="molecule type" value="Genomic_DNA"/>
</dbReference>
<dbReference type="Gramene" id="TVU34001">
    <property type="protein sequence ID" value="TVU34001"/>
    <property type="gene ID" value="EJB05_15822"/>
</dbReference>
<dbReference type="GO" id="GO:0046983">
    <property type="term" value="F:protein dimerization activity"/>
    <property type="evidence" value="ECO:0007669"/>
    <property type="project" value="InterPro"/>
</dbReference>
<keyword evidence="11" id="KW-1185">Reference proteome</keyword>
<evidence type="ECO:0000313" key="10">
    <source>
        <dbReference type="EMBL" id="TVU34001.1"/>
    </source>
</evidence>
<keyword evidence="4" id="KW-0862">Zinc</keyword>
<sequence length="658" mass="73808">MGDRGQGKGDPVWDHGENVHPGFICKYCKLHRKGGGATRLKQHLGCRGKGVLHCNEVPQEVRDFFRGQLDKTVEKKKNKEQENLRREEIAREGNVNSDEDEELQAAILASRQEAAYATQIREQGGQYEHGGGSSQAGGSQGGGLLNMLRRSTSRKGTGAKEATKQTRIDTGPWSAKGKIAKSAIGRAWAKFYHAEAINGSKADNPYFAAAIKETQLWGKDIPSPTGREIDGIYLDQNEEEIKKQLNPRTHYAYGTSQSVMNDVREAFEFMTDTDTCVRALHEFESYRRKFGSFSTDLAQKMAFDTNTSPAQWWSMFGGDTPTLRKLALRLVSQCCSSSGCERNWSTFALIHTKVRNRLSYKKLHKLVYVNYNLRIRLRQAGMWKQQDEDPFHKLMELSLYDSSNPIRDWMENGRSNAEPLLDEEETESDAPMPSRLVIQDDDPRELQRITGTSSLAEWADTNVGETHIGKRKHQAVTAKEKGKKKQKQVRSDESTASEDARRSPTYQESNDSSSKSSSDGATADGGNASIASPSPIHFTGETYFTHATQDQDHGAPNSQRTTVTERGRGRQHHHGGYLSPQESDTSGNYTSGSSNSYYSYSLADPTTQPTQKVVYQWEDPDFYNMLMDQWRTTAAWTGQTWLEYKAELLATQGLVLMS</sequence>
<dbReference type="OrthoDB" id="785426at2759"/>
<evidence type="ECO:0000313" key="11">
    <source>
        <dbReference type="Proteomes" id="UP000324897"/>
    </source>
</evidence>
<evidence type="ECO:0000256" key="5">
    <source>
        <dbReference type="ARBA" id="ARBA00023125"/>
    </source>
</evidence>
<dbReference type="InterPro" id="IPR012337">
    <property type="entry name" value="RNaseH-like_sf"/>
</dbReference>
<dbReference type="SUPFAM" id="SSF53098">
    <property type="entry name" value="Ribonuclease H-like"/>
    <property type="match status" value="1"/>
</dbReference>
<evidence type="ECO:0000256" key="1">
    <source>
        <dbReference type="ARBA" id="ARBA00004123"/>
    </source>
</evidence>
<dbReference type="InterPro" id="IPR003903">
    <property type="entry name" value="UIM_dom"/>
</dbReference>
<protein>
    <recommendedName>
        <fullName evidence="9">BED-type domain-containing protein</fullName>
    </recommendedName>
</protein>
<dbReference type="AlphaFoldDB" id="A0A5J9VEY6"/>
<evidence type="ECO:0000256" key="2">
    <source>
        <dbReference type="ARBA" id="ARBA00022723"/>
    </source>
</evidence>
<dbReference type="PANTHER" id="PTHR46951:SF2">
    <property type="entry name" value="BED-TYPE DOMAIN-CONTAINING PROTEIN"/>
    <property type="match status" value="1"/>
</dbReference>
<feature type="compositionally biased region" description="Gly residues" evidence="8">
    <location>
        <begin position="127"/>
        <end position="144"/>
    </location>
</feature>
<organism evidence="10 11">
    <name type="scientific">Eragrostis curvula</name>
    <name type="common">weeping love grass</name>
    <dbReference type="NCBI Taxonomy" id="38414"/>
    <lineage>
        <taxon>Eukaryota</taxon>
        <taxon>Viridiplantae</taxon>
        <taxon>Streptophyta</taxon>
        <taxon>Embryophyta</taxon>
        <taxon>Tracheophyta</taxon>
        <taxon>Spermatophyta</taxon>
        <taxon>Magnoliopsida</taxon>
        <taxon>Liliopsida</taxon>
        <taxon>Poales</taxon>
        <taxon>Poaceae</taxon>
        <taxon>PACMAD clade</taxon>
        <taxon>Chloridoideae</taxon>
        <taxon>Eragrostideae</taxon>
        <taxon>Eragrostidinae</taxon>
        <taxon>Eragrostis</taxon>
    </lineage>
</organism>
<evidence type="ECO:0000259" key="9">
    <source>
        <dbReference type="PROSITE" id="PS50808"/>
    </source>
</evidence>
<evidence type="ECO:0000256" key="6">
    <source>
        <dbReference type="ARBA" id="ARBA00023242"/>
    </source>
</evidence>
<keyword evidence="6" id="KW-0539">Nucleus</keyword>
<gene>
    <name evidence="10" type="ORF">EJB05_15822</name>
</gene>
<dbReference type="InterPro" id="IPR008906">
    <property type="entry name" value="HATC_C_dom"/>
</dbReference>
<feature type="compositionally biased region" description="Basic and acidic residues" evidence="8">
    <location>
        <begin position="489"/>
        <end position="502"/>
    </location>
</feature>
<dbReference type="GO" id="GO:0003677">
    <property type="term" value="F:DNA binding"/>
    <property type="evidence" value="ECO:0007669"/>
    <property type="project" value="UniProtKB-KW"/>
</dbReference>
<feature type="region of interest" description="Disordered" evidence="8">
    <location>
        <begin position="421"/>
        <end position="444"/>
    </location>
</feature>
<feature type="domain" description="BED-type" evidence="9">
    <location>
        <begin position="7"/>
        <end position="61"/>
    </location>
</feature>
<keyword evidence="5" id="KW-0238">DNA-binding</keyword>
<feature type="compositionally biased region" description="Low complexity" evidence="8">
    <location>
        <begin position="509"/>
        <end position="529"/>
    </location>
</feature>
<reference evidence="10 11" key="1">
    <citation type="journal article" date="2019" name="Sci. Rep.">
        <title>A high-quality genome of Eragrostis curvula grass provides insights into Poaceae evolution and supports new strategies to enhance forage quality.</title>
        <authorList>
            <person name="Carballo J."/>
            <person name="Santos B.A.C.M."/>
            <person name="Zappacosta D."/>
            <person name="Garbus I."/>
            <person name="Selva J.P."/>
            <person name="Gallo C.A."/>
            <person name="Diaz A."/>
            <person name="Albertini E."/>
            <person name="Caccamo M."/>
            <person name="Echenique V."/>
        </authorList>
    </citation>
    <scope>NUCLEOTIDE SEQUENCE [LARGE SCALE GENOMIC DNA]</scope>
    <source>
        <strain evidence="11">cv. Victoria</strain>
        <tissue evidence="10">Leaf</tissue>
    </source>
</reference>
<comment type="caution">
    <text evidence="10">The sequence shown here is derived from an EMBL/GenBank/DDBJ whole genome shotgun (WGS) entry which is preliminary data.</text>
</comment>
<evidence type="ECO:0000256" key="3">
    <source>
        <dbReference type="ARBA" id="ARBA00022771"/>
    </source>
</evidence>
<name>A0A5J9VEY6_9POAL</name>
<dbReference type="GO" id="GO:0005634">
    <property type="term" value="C:nucleus"/>
    <property type="evidence" value="ECO:0007669"/>
    <property type="project" value="UniProtKB-SubCell"/>
</dbReference>
<accession>A0A5J9VEY6</accession>
<feature type="region of interest" description="Disordered" evidence="8">
    <location>
        <begin position="458"/>
        <end position="591"/>
    </location>
</feature>
<dbReference type="InterPro" id="IPR003656">
    <property type="entry name" value="Znf_BED"/>
</dbReference>
<dbReference type="Pfam" id="PF05699">
    <property type="entry name" value="Dimer_Tnp_hAT"/>
    <property type="match status" value="1"/>
</dbReference>
<dbReference type="PANTHER" id="PTHR46951">
    <property type="entry name" value="BED-TYPE DOMAIN-CONTAINING PROTEIN"/>
    <property type="match status" value="1"/>
</dbReference>
<feature type="region of interest" description="Disordered" evidence="8">
    <location>
        <begin position="125"/>
        <end position="172"/>
    </location>
</feature>
<feature type="non-terminal residue" evidence="10">
    <location>
        <position position="658"/>
    </location>
</feature>
<keyword evidence="3 7" id="KW-0863">Zinc-finger</keyword>
<evidence type="ECO:0000256" key="4">
    <source>
        <dbReference type="ARBA" id="ARBA00022833"/>
    </source>
</evidence>
<keyword evidence="2" id="KW-0479">Metal-binding</keyword>
<dbReference type="Proteomes" id="UP000324897">
    <property type="component" value="Unassembled WGS sequence"/>
</dbReference>
<feature type="non-terminal residue" evidence="10">
    <location>
        <position position="1"/>
    </location>
</feature>
<dbReference type="PROSITE" id="PS50330">
    <property type="entry name" value="UIM"/>
    <property type="match status" value="1"/>
</dbReference>
<dbReference type="GO" id="GO:0008270">
    <property type="term" value="F:zinc ion binding"/>
    <property type="evidence" value="ECO:0007669"/>
    <property type="project" value="UniProtKB-KW"/>
</dbReference>
<proteinExistence type="predicted"/>
<comment type="subcellular location">
    <subcellularLocation>
        <location evidence="1">Nucleus</location>
    </subcellularLocation>
</comment>
<evidence type="ECO:0000256" key="7">
    <source>
        <dbReference type="PROSITE-ProRule" id="PRU00027"/>
    </source>
</evidence>
<evidence type="ECO:0000256" key="8">
    <source>
        <dbReference type="SAM" id="MobiDB-lite"/>
    </source>
</evidence>